<sequence length="70" mass="7789">MNTNDALIAFRQALGFDMSIPPVALVAGMRRLRGAGKIREFDIASISETISLRAKAHSISHQDDYWVRSD</sequence>
<gene>
    <name evidence="1" type="ORF">FHR33_002015</name>
</gene>
<dbReference type="EMBL" id="JACIBV010000001">
    <property type="protein sequence ID" value="MBB3726155.1"/>
    <property type="molecule type" value="Genomic_DNA"/>
</dbReference>
<name>A0A7W5V210_9ACTN</name>
<proteinExistence type="predicted"/>
<keyword evidence="2" id="KW-1185">Reference proteome</keyword>
<comment type="caution">
    <text evidence="1">The sequence shown here is derived from an EMBL/GenBank/DDBJ whole genome shotgun (WGS) entry which is preliminary data.</text>
</comment>
<reference evidence="1 2" key="1">
    <citation type="submission" date="2020-08" db="EMBL/GenBank/DDBJ databases">
        <title>Sequencing the genomes of 1000 actinobacteria strains.</title>
        <authorList>
            <person name="Klenk H.-P."/>
        </authorList>
    </citation>
    <scope>NUCLEOTIDE SEQUENCE [LARGE SCALE GENOMIC DNA]</scope>
    <source>
        <strain evidence="1 2">DSM 44320</strain>
    </source>
</reference>
<accession>A0A7W5V210</accession>
<evidence type="ECO:0000313" key="1">
    <source>
        <dbReference type="EMBL" id="MBB3726155.1"/>
    </source>
</evidence>
<dbReference type="AlphaFoldDB" id="A0A7W5V210"/>
<organism evidence="1 2">
    <name type="scientific">Nonomuraea dietziae</name>
    <dbReference type="NCBI Taxonomy" id="65515"/>
    <lineage>
        <taxon>Bacteria</taxon>
        <taxon>Bacillati</taxon>
        <taxon>Actinomycetota</taxon>
        <taxon>Actinomycetes</taxon>
        <taxon>Streptosporangiales</taxon>
        <taxon>Streptosporangiaceae</taxon>
        <taxon>Nonomuraea</taxon>
    </lineage>
</organism>
<protein>
    <submittedName>
        <fullName evidence="1">Uncharacterized protein</fullName>
    </submittedName>
</protein>
<evidence type="ECO:0000313" key="2">
    <source>
        <dbReference type="Proteomes" id="UP000579945"/>
    </source>
</evidence>
<dbReference type="Proteomes" id="UP000579945">
    <property type="component" value="Unassembled WGS sequence"/>
</dbReference>